<dbReference type="EMBL" id="VIFY01000094">
    <property type="protein sequence ID" value="TQB70821.1"/>
    <property type="molecule type" value="Genomic_DNA"/>
</dbReference>
<accession>A0A507QQT8</accession>
<protein>
    <submittedName>
        <fullName evidence="3">Uncharacterized protein</fullName>
    </submittedName>
</protein>
<feature type="region of interest" description="Disordered" evidence="2">
    <location>
        <begin position="1"/>
        <end position="135"/>
    </location>
</feature>
<feature type="region of interest" description="Disordered" evidence="2">
    <location>
        <begin position="489"/>
        <end position="511"/>
    </location>
</feature>
<sequence length="636" mass="69576">MLSSPAKRRKTNNAPDTDASHTNQVPPDRNVDSQSHPEIPAHDTGQSDGQRGQAEGRAFGLRDRKALRPSLTSTASPARGPRLSGSSTLLSPARRSSSLQAFAVPPRRVSRKILPSDFTFGSPTRLQNTSQRTRRENAQLASELESIMTGIEDDGEDFTHSTLYGGVEEPELPPTPTQLGLEQPPGRPTGNLSNSPSGRKRGKRQTIDPIQPSPLVFEDSIGLTGKAEDLSMKEITVGRELVPETILKKRRLRAELLSELNQLRNDVEGLENWVDKSKSPNERDEAFDTETLRKLVLPFHEARAARTANLPLSSLISSLLPFSPKVPLRTTQHSSASLENPFALQDSTRTTPYLTVFAPLALTESSKASASKPDILTETHELTLSAPPPFPRRLYSVTVTYESNPETQSVISVSLSPDITHNGSRILEVLQNWAESRLANPLLKLDISGLCWGINRYWEAVIYRAQIWSNIESKYSKWIPGRGRLALFDESNKENSRPSSQKGSSSGPTTITRPQFLISHIERTSALFASNEKLPKVLLSCLISLDEWTGEPQLRPEISISSPSPDKVSGRKIEQETKKLFRALLNDKGAPGTDGAVGDSNPDAIARAIGGVLGVLFGADSNTARPASKRKALGKE</sequence>
<gene>
    <name evidence="3" type="ORF">MPDQ_008046</name>
</gene>
<name>A0A507QQT8_MONPU</name>
<evidence type="ECO:0000256" key="1">
    <source>
        <dbReference type="SAM" id="Coils"/>
    </source>
</evidence>
<evidence type="ECO:0000256" key="2">
    <source>
        <dbReference type="SAM" id="MobiDB-lite"/>
    </source>
</evidence>
<keyword evidence="1" id="KW-0175">Coiled coil</keyword>
<keyword evidence="4" id="KW-1185">Reference proteome</keyword>
<comment type="caution">
    <text evidence="3">The sequence shown here is derived from an EMBL/GenBank/DDBJ whole genome shotgun (WGS) entry which is preliminary data.</text>
</comment>
<feature type="compositionally biased region" description="Basic residues" evidence="2">
    <location>
        <begin position="1"/>
        <end position="11"/>
    </location>
</feature>
<evidence type="ECO:0000313" key="4">
    <source>
        <dbReference type="Proteomes" id="UP000319663"/>
    </source>
</evidence>
<feature type="compositionally biased region" description="Low complexity" evidence="2">
    <location>
        <begin position="497"/>
        <end position="508"/>
    </location>
</feature>
<feature type="region of interest" description="Disordered" evidence="2">
    <location>
        <begin position="151"/>
        <end position="216"/>
    </location>
</feature>
<feature type="compositionally biased region" description="Polar residues" evidence="2">
    <location>
        <begin position="84"/>
        <end position="100"/>
    </location>
</feature>
<feature type="compositionally biased region" description="Polar residues" evidence="2">
    <location>
        <begin position="12"/>
        <end position="25"/>
    </location>
</feature>
<evidence type="ECO:0000313" key="3">
    <source>
        <dbReference type="EMBL" id="TQB70821.1"/>
    </source>
</evidence>
<dbReference type="AlphaFoldDB" id="A0A507QQT8"/>
<dbReference type="Proteomes" id="UP000319663">
    <property type="component" value="Unassembled WGS sequence"/>
</dbReference>
<feature type="compositionally biased region" description="Polar residues" evidence="2">
    <location>
        <begin position="119"/>
        <end position="131"/>
    </location>
</feature>
<proteinExistence type="predicted"/>
<reference evidence="3 4" key="1">
    <citation type="submission" date="2019-06" db="EMBL/GenBank/DDBJ databases">
        <title>Wine fermentation using esterase from Monascus purpureus.</title>
        <authorList>
            <person name="Geng C."/>
            <person name="Zhang Y."/>
        </authorList>
    </citation>
    <scope>NUCLEOTIDE SEQUENCE [LARGE SCALE GENOMIC DNA]</scope>
    <source>
        <strain evidence="3">HQ1</strain>
    </source>
</reference>
<feature type="coiled-coil region" evidence="1">
    <location>
        <begin position="246"/>
        <end position="273"/>
    </location>
</feature>
<dbReference type="STRING" id="5098.A0A507QQT8"/>
<organism evidence="3 4">
    <name type="scientific">Monascus purpureus</name>
    <name type="common">Red mold</name>
    <name type="synonym">Monascus anka</name>
    <dbReference type="NCBI Taxonomy" id="5098"/>
    <lineage>
        <taxon>Eukaryota</taxon>
        <taxon>Fungi</taxon>
        <taxon>Dikarya</taxon>
        <taxon>Ascomycota</taxon>
        <taxon>Pezizomycotina</taxon>
        <taxon>Eurotiomycetes</taxon>
        <taxon>Eurotiomycetidae</taxon>
        <taxon>Eurotiales</taxon>
        <taxon>Aspergillaceae</taxon>
        <taxon>Monascus</taxon>
    </lineage>
</organism>